<dbReference type="InterPro" id="IPR029026">
    <property type="entry name" value="tRNA_m1G_MTases_N"/>
</dbReference>
<accession>A0A6A6WWZ8</accession>
<organism evidence="3 4">
    <name type="scientific">Melanomma pulvis-pyrius CBS 109.77</name>
    <dbReference type="NCBI Taxonomy" id="1314802"/>
    <lineage>
        <taxon>Eukaryota</taxon>
        <taxon>Fungi</taxon>
        <taxon>Dikarya</taxon>
        <taxon>Ascomycota</taxon>
        <taxon>Pezizomycotina</taxon>
        <taxon>Dothideomycetes</taxon>
        <taxon>Pleosporomycetidae</taxon>
        <taxon>Pleosporales</taxon>
        <taxon>Melanommataceae</taxon>
        <taxon>Melanomma</taxon>
    </lineage>
</organism>
<dbReference type="PANTHER" id="PTHR12150">
    <property type="entry name" value="CLASS IV SAM-BINDING METHYLTRANSFERASE-RELATED"/>
    <property type="match status" value="1"/>
</dbReference>
<dbReference type="OrthoDB" id="361029at2759"/>
<gene>
    <name evidence="3" type="ORF">K505DRAFT_255115</name>
</gene>
<feature type="region of interest" description="Disordered" evidence="2">
    <location>
        <begin position="1"/>
        <end position="32"/>
    </location>
</feature>
<keyword evidence="4" id="KW-1185">Reference proteome</keyword>
<evidence type="ECO:0000256" key="2">
    <source>
        <dbReference type="SAM" id="MobiDB-lite"/>
    </source>
</evidence>
<dbReference type="InterPro" id="IPR003750">
    <property type="entry name" value="Put_MeTrfase-C9orf114-like"/>
</dbReference>
<dbReference type="Pfam" id="PF02598">
    <property type="entry name" value="Methyltrn_RNA_3"/>
    <property type="match status" value="1"/>
</dbReference>
<evidence type="ECO:0000313" key="4">
    <source>
        <dbReference type="Proteomes" id="UP000799757"/>
    </source>
</evidence>
<dbReference type="AlphaFoldDB" id="A0A6A6WWZ8"/>
<dbReference type="InterPro" id="IPR029028">
    <property type="entry name" value="Alpha/beta_knot_MTases"/>
</dbReference>
<name>A0A6A6WWZ8_9PLEO</name>
<proteinExistence type="inferred from homology"/>
<dbReference type="EMBL" id="MU002201">
    <property type="protein sequence ID" value="KAF2788619.1"/>
    <property type="molecule type" value="Genomic_DNA"/>
</dbReference>
<protein>
    <submittedName>
        <fullName evidence="3">DUF171-domain-containing protein</fullName>
    </submittedName>
</protein>
<evidence type="ECO:0000313" key="3">
    <source>
        <dbReference type="EMBL" id="KAF2788619.1"/>
    </source>
</evidence>
<dbReference type="Gene3D" id="3.40.1280.10">
    <property type="match status" value="2"/>
</dbReference>
<dbReference type="SUPFAM" id="SSF75217">
    <property type="entry name" value="alpha/beta knot"/>
    <property type="match status" value="2"/>
</dbReference>
<feature type="region of interest" description="Disordered" evidence="2">
    <location>
        <begin position="196"/>
        <end position="223"/>
    </location>
</feature>
<sequence>MPDAQVQPASNKRQRKNEPAQKGDGAVNELDTSKPSALFEPKQRHWTLSMAVPGSMIQNTDLFLQKNFLASSIARAAAVFCVDEIIVYDDNPSHIAPSLLQLQKKNHKKSKAELQALVDPHDEGYHNPDQFLFHLLSYLECPPFLRVPLMEKHPNLDKAGMLPPMDIPHHMKAYDWHQYREGMVVDAKEVEAYYNDSSTASKSKKNKNRNKDSSKTEEADEETFSYVDCGLSHPVKARTPVPAPIKSRVTVKFAAASDPPPSWPNLSREETEMLEVDIVAPEAPREEGGFYWGYNVRRAQSISAIYTESPFDGGYDCTIGTSERGVPLTSLIPTATSTSTPTTSQLPSQSQAAPATHLPTAFRHILVVFGGREGIEPAVASDPDLARHGLTKETAHQVFDFWVNLVPGQGSRTIRTEEAVWVGLMGLRAYLDALDHVGAVGDDDDDDDDDASVIG</sequence>
<dbReference type="Proteomes" id="UP000799757">
    <property type="component" value="Unassembled WGS sequence"/>
</dbReference>
<dbReference type="PANTHER" id="PTHR12150:SF13">
    <property type="entry name" value="METHYLTRANSFERASE C9ORF114-RELATED"/>
    <property type="match status" value="1"/>
</dbReference>
<comment type="similarity">
    <text evidence="1">Belongs to the class IV-like SAM-binding methyltransferase superfamily.</text>
</comment>
<reference evidence="3" key="1">
    <citation type="journal article" date="2020" name="Stud. Mycol.">
        <title>101 Dothideomycetes genomes: a test case for predicting lifestyles and emergence of pathogens.</title>
        <authorList>
            <person name="Haridas S."/>
            <person name="Albert R."/>
            <person name="Binder M."/>
            <person name="Bloem J."/>
            <person name="Labutti K."/>
            <person name="Salamov A."/>
            <person name="Andreopoulos B."/>
            <person name="Baker S."/>
            <person name="Barry K."/>
            <person name="Bills G."/>
            <person name="Bluhm B."/>
            <person name="Cannon C."/>
            <person name="Castanera R."/>
            <person name="Culley D."/>
            <person name="Daum C."/>
            <person name="Ezra D."/>
            <person name="Gonzalez J."/>
            <person name="Henrissat B."/>
            <person name="Kuo A."/>
            <person name="Liang C."/>
            <person name="Lipzen A."/>
            <person name="Lutzoni F."/>
            <person name="Magnuson J."/>
            <person name="Mondo S."/>
            <person name="Nolan M."/>
            <person name="Ohm R."/>
            <person name="Pangilinan J."/>
            <person name="Park H.-J."/>
            <person name="Ramirez L."/>
            <person name="Alfaro M."/>
            <person name="Sun H."/>
            <person name="Tritt A."/>
            <person name="Yoshinaga Y."/>
            <person name="Zwiers L.-H."/>
            <person name="Turgeon B."/>
            <person name="Goodwin S."/>
            <person name="Spatafora J."/>
            <person name="Crous P."/>
            <person name="Grigoriev I."/>
        </authorList>
    </citation>
    <scope>NUCLEOTIDE SEQUENCE</scope>
    <source>
        <strain evidence="3">CBS 109.77</strain>
    </source>
</reference>
<dbReference type="CDD" id="cd18086">
    <property type="entry name" value="HsC9orf114-like"/>
    <property type="match status" value="1"/>
</dbReference>
<evidence type="ECO:0000256" key="1">
    <source>
        <dbReference type="ARBA" id="ARBA00009841"/>
    </source>
</evidence>